<accession>A0A396JJ19</accession>
<dbReference type="Gramene" id="rna134">
    <property type="protein sequence ID" value="RHN76761.1"/>
    <property type="gene ID" value="gene134"/>
</dbReference>
<protein>
    <submittedName>
        <fullName evidence="2">Uncharacterized protein</fullName>
    </submittedName>
</protein>
<evidence type="ECO:0000313" key="2">
    <source>
        <dbReference type="EMBL" id="RHN76761.1"/>
    </source>
</evidence>
<dbReference type="PANTHER" id="PTHR33168">
    <property type="entry name" value="STRESS INDUCED PROTEIN-RELATED"/>
    <property type="match status" value="1"/>
</dbReference>
<proteinExistence type="predicted"/>
<feature type="compositionally biased region" description="Polar residues" evidence="1">
    <location>
        <begin position="8"/>
        <end position="18"/>
    </location>
</feature>
<dbReference type="AlphaFoldDB" id="A0A396JJ19"/>
<dbReference type="Proteomes" id="UP000265566">
    <property type="component" value="Chromosome 1"/>
</dbReference>
<organism evidence="2 3">
    <name type="scientific">Medicago truncatula</name>
    <name type="common">Barrel medic</name>
    <name type="synonym">Medicago tribuloides</name>
    <dbReference type="NCBI Taxonomy" id="3880"/>
    <lineage>
        <taxon>Eukaryota</taxon>
        <taxon>Viridiplantae</taxon>
        <taxon>Streptophyta</taxon>
        <taxon>Embryophyta</taxon>
        <taxon>Tracheophyta</taxon>
        <taxon>Spermatophyta</taxon>
        <taxon>Magnoliopsida</taxon>
        <taxon>eudicotyledons</taxon>
        <taxon>Gunneridae</taxon>
        <taxon>Pentapetalae</taxon>
        <taxon>rosids</taxon>
        <taxon>fabids</taxon>
        <taxon>Fabales</taxon>
        <taxon>Fabaceae</taxon>
        <taxon>Papilionoideae</taxon>
        <taxon>50 kb inversion clade</taxon>
        <taxon>NPAAA clade</taxon>
        <taxon>Hologalegina</taxon>
        <taxon>IRL clade</taxon>
        <taxon>Trifolieae</taxon>
        <taxon>Medicago</taxon>
    </lineage>
</organism>
<comment type="caution">
    <text evidence="2">The sequence shown here is derived from an EMBL/GenBank/DDBJ whole genome shotgun (WGS) entry which is preliminary data.</text>
</comment>
<dbReference type="EMBL" id="PSQE01000001">
    <property type="protein sequence ID" value="RHN76761.1"/>
    <property type="molecule type" value="Genomic_DNA"/>
</dbReference>
<name>A0A396JJ19_MEDTR</name>
<sequence>MDLKKQRFGSSNSTTQTIRLGRSYTKPHYQSYHDGTKPVWQKVWKKLKRDKKKIFGSTPTIEGIYDEESYSMNFDKGSGWMEPDNLPRSFSSRYADPSRILPRRHLLN</sequence>
<evidence type="ECO:0000256" key="1">
    <source>
        <dbReference type="SAM" id="MobiDB-lite"/>
    </source>
</evidence>
<feature type="region of interest" description="Disordered" evidence="1">
    <location>
        <begin position="1"/>
        <end position="22"/>
    </location>
</feature>
<evidence type="ECO:0000313" key="3">
    <source>
        <dbReference type="Proteomes" id="UP000265566"/>
    </source>
</evidence>
<reference evidence="3" key="1">
    <citation type="journal article" date="2018" name="Nat. Plants">
        <title>Whole-genome landscape of Medicago truncatula symbiotic genes.</title>
        <authorList>
            <person name="Pecrix Y."/>
            <person name="Staton S.E."/>
            <person name="Sallet E."/>
            <person name="Lelandais-Briere C."/>
            <person name="Moreau S."/>
            <person name="Carrere S."/>
            <person name="Blein T."/>
            <person name="Jardinaud M.F."/>
            <person name="Latrasse D."/>
            <person name="Zouine M."/>
            <person name="Zahm M."/>
            <person name="Kreplak J."/>
            <person name="Mayjonade B."/>
            <person name="Satge C."/>
            <person name="Perez M."/>
            <person name="Cauet S."/>
            <person name="Marande W."/>
            <person name="Chantry-Darmon C."/>
            <person name="Lopez-Roques C."/>
            <person name="Bouchez O."/>
            <person name="Berard A."/>
            <person name="Debelle F."/>
            <person name="Munos S."/>
            <person name="Bendahmane A."/>
            <person name="Berges H."/>
            <person name="Niebel A."/>
            <person name="Buitink J."/>
            <person name="Frugier F."/>
            <person name="Benhamed M."/>
            <person name="Crespi M."/>
            <person name="Gouzy J."/>
            <person name="Gamas P."/>
        </authorList>
    </citation>
    <scope>NUCLEOTIDE SEQUENCE [LARGE SCALE GENOMIC DNA]</scope>
    <source>
        <strain evidence="3">cv. Jemalong A17</strain>
    </source>
</reference>
<gene>
    <name evidence="2" type="ORF">MtrunA17_Chr1g0147391</name>
</gene>